<proteinExistence type="predicted"/>
<reference evidence="2 3" key="1">
    <citation type="submission" date="2014-02" db="EMBL/GenBank/DDBJ databases">
        <title>Transposable element dynamics among asymbiotic and ectomycorrhizal Amanita fungi.</title>
        <authorList>
            <consortium name="DOE Joint Genome Institute"/>
            <person name="Hess J."/>
            <person name="Skrede I."/>
            <person name="Wolfe B."/>
            <person name="LaButti K."/>
            <person name="Ohm R.A."/>
            <person name="Grigoriev I.V."/>
            <person name="Pringle A."/>
        </authorList>
    </citation>
    <scope>NUCLEOTIDE SEQUENCE [LARGE SCALE GENOMIC DNA]</scope>
    <source>
        <strain evidence="2 3">SKay4041</strain>
    </source>
</reference>
<sequence length="433" mass="49117">MSSLSKVMRPHKLTETTTTPTPIPIPSQRKRTYSETTKAPTTPTSNVETRTQSAKRSRKEPETLPSDNEYDKFEGDDNIETSGSTDGDGDYEEIEDDIESVTEERATKERKREINLDDERTPTYSIETITNLVESFKNTDIDLSDDECIGEVLSIPPAQRRYWHLTPKTDQLWPPIYYDNHLSPFLPLQGDDLRTLIHSVDKGTSVLVSVFDTPRNHYKKESLIIEAFSSVAKDIQSYSITSANGKNSPTWFILTVDSAANAKKLLNQKVVISYAKKAAVFFRKLTLRPHGIRVIHILRVHRDTIESIAHFAAKSFGGTLHAYTLALNTDLRATRVEVIAIIRVRKEARVAMNITKENNQLLFEGVNYEMKGGIHCSACQSDYHYPSACPWKVVTNNLPFRHEFKEKGKEKAVVSSDTLINTETKSRKRVVRK</sequence>
<keyword evidence="3" id="KW-1185">Reference proteome</keyword>
<feature type="region of interest" description="Disordered" evidence="1">
    <location>
        <begin position="1"/>
        <end position="93"/>
    </location>
</feature>
<dbReference type="AlphaFoldDB" id="A0A2A9N5Z7"/>
<evidence type="ECO:0000313" key="2">
    <source>
        <dbReference type="EMBL" id="PFH45015.1"/>
    </source>
</evidence>
<evidence type="ECO:0000256" key="1">
    <source>
        <dbReference type="SAM" id="MobiDB-lite"/>
    </source>
</evidence>
<gene>
    <name evidence="2" type="ORF">AMATHDRAFT_51826</name>
</gene>
<organism evidence="2 3">
    <name type="scientific">Amanita thiersii Skay4041</name>
    <dbReference type="NCBI Taxonomy" id="703135"/>
    <lineage>
        <taxon>Eukaryota</taxon>
        <taxon>Fungi</taxon>
        <taxon>Dikarya</taxon>
        <taxon>Basidiomycota</taxon>
        <taxon>Agaricomycotina</taxon>
        <taxon>Agaricomycetes</taxon>
        <taxon>Agaricomycetidae</taxon>
        <taxon>Agaricales</taxon>
        <taxon>Pluteineae</taxon>
        <taxon>Amanitaceae</taxon>
        <taxon>Amanita</taxon>
    </lineage>
</organism>
<dbReference type="Proteomes" id="UP000242287">
    <property type="component" value="Unassembled WGS sequence"/>
</dbReference>
<dbReference type="EMBL" id="KZ302618">
    <property type="protein sequence ID" value="PFH45015.1"/>
    <property type="molecule type" value="Genomic_DNA"/>
</dbReference>
<feature type="compositionally biased region" description="Polar residues" evidence="1">
    <location>
        <begin position="34"/>
        <end position="52"/>
    </location>
</feature>
<name>A0A2A9N5Z7_9AGAR</name>
<evidence type="ECO:0000313" key="3">
    <source>
        <dbReference type="Proteomes" id="UP000242287"/>
    </source>
</evidence>
<accession>A0A2A9N5Z7</accession>
<protein>
    <submittedName>
        <fullName evidence="2">Uncharacterized protein</fullName>
    </submittedName>
</protein>